<dbReference type="AlphaFoldDB" id="A0A385AGS3"/>
<dbReference type="Proteomes" id="UP000257607">
    <property type="component" value="Plasmid p-1.1928_2"/>
</dbReference>
<geneLocation type="plasmid" evidence="1 2">
    <name>p-1.1928_2</name>
</geneLocation>
<proteinExistence type="predicted"/>
<evidence type="ECO:0000313" key="2">
    <source>
        <dbReference type="Proteomes" id="UP000257607"/>
    </source>
</evidence>
<organism evidence="1 2">
    <name type="scientific">Latilactobacillus curvatus</name>
    <name type="common">Lactobacillus curvatus</name>
    <dbReference type="NCBI Taxonomy" id="28038"/>
    <lineage>
        <taxon>Bacteria</taxon>
        <taxon>Bacillati</taxon>
        <taxon>Bacillota</taxon>
        <taxon>Bacilli</taxon>
        <taxon>Lactobacillales</taxon>
        <taxon>Lactobacillaceae</taxon>
        <taxon>Latilactobacillus</taxon>
    </lineage>
</organism>
<name>A0A385AGS3_LATCU</name>
<protein>
    <submittedName>
        <fullName evidence="1">Uncharacterized protein</fullName>
    </submittedName>
</protein>
<gene>
    <name evidence="1" type="ORF">DT351_11010</name>
</gene>
<evidence type="ECO:0000313" key="1">
    <source>
        <dbReference type="EMBL" id="AXN36870.1"/>
    </source>
</evidence>
<accession>A0A385AGS3</accession>
<dbReference type="RefSeq" id="WP_116843824.1">
    <property type="nucleotide sequence ID" value="NZ_CP031005.1"/>
</dbReference>
<keyword evidence="1" id="KW-0614">Plasmid</keyword>
<dbReference type="EMBL" id="CP031005">
    <property type="protein sequence ID" value="AXN36870.1"/>
    <property type="molecule type" value="Genomic_DNA"/>
</dbReference>
<reference evidence="1 2" key="1">
    <citation type="submission" date="2018-07" db="EMBL/GenBank/DDBJ databases">
        <title>Lactobacillus curvatus genome sequence.</title>
        <authorList>
            <person name="Prechtl R."/>
        </authorList>
    </citation>
    <scope>NUCLEOTIDE SEQUENCE [LARGE SCALE GENOMIC DNA]</scope>
    <source>
        <strain evidence="1 2">TMW 1.1928</strain>
        <plasmid evidence="1 2">p-1.1928_2</plasmid>
    </source>
</reference>
<sequence>MTIIRKEVGFREGEFGYPYLQKYQEQYPDLPLYKILELIFEEHSKMKAALTNQGDLTNEISSKVVAAIKTSLDVTRVRTGYIDKNIRSLMLLVNSYIIMAGIDEKLPIKELDIMSKPMRDAEEKVKIQIQNYKTKKHSNKEGDDK</sequence>